<reference evidence="1 2" key="1">
    <citation type="journal article" date="2022" name="Nat. Plants">
        <title>Genomes of leafy and leafless Platanthera orchids illuminate the evolution of mycoheterotrophy.</title>
        <authorList>
            <person name="Li M.H."/>
            <person name="Liu K.W."/>
            <person name="Li Z."/>
            <person name="Lu H.C."/>
            <person name="Ye Q.L."/>
            <person name="Zhang D."/>
            <person name="Wang J.Y."/>
            <person name="Li Y.F."/>
            <person name="Zhong Z.M."/>
            <person name="Liu X."/>
            <person name="Yu X."/>
            <person name="Liu D.K."/>
            <person name="Tu X.D."/>
            <person name="Liu B."/>
            <person name="Hao Y."/>
            <person name="Liao X.Y."/>
            <person name="Jiang Y.T."/>
            <person name="Sun W.H."/>
            <person name="Chen J."/>
            <person name="Chen Y.Q."/>
            <person name="Ai Y."/>
            <person name="Zhai J.W."/>
            <person name="Wu S.S."/>
            <person name="Zhou Z."/>
            <person name="Hsiao Y.Y."/>
            <person name="Wu W.L."/>
            <person name="Chen Y.Y."/>
            <person name="Lin Y.F."/>
            <person name="Hsu J.L."/>
            <person name="Li C.Y."/>
            <person name="Wang Z.W."/>
            <person name="Zhao X."/>
            <person name="Zhong W.Y."/>
            <person name="Ma X.K."/>
            <person name="Ma L."/>
            <person name="Huang J."/>
            <person name="Chen G.Z."/>
            <person name="Huang M.Z."/>
            <person name="Huang L."/>
            <person name="Peng D.H."/>
            <person name="Luo Y.B."/>
            <person name="Zou S.Q."/>
            <person name="Chen S.P."/>
            <person name="Lan S."/>
            <person name="Tsai W.C."/>
            <person name="Van de Peer Y."/>
            <person name="Liu Z.J."/>
        </authorList>
    </citation>
    <scope>NUCLEOTIDE SEQUENCE [LARGE SCALE GENOMIC DNA]</scope>
    <source>
        <strain evidence="1">Lor287</strain>
    </source>
</reference>
<evidence type="ECO:0000313" key="1">
    <source>
        <dbReference type="EMBL" id="KAK8934629.1"/>
    </source>
</evidence>
<proteinExistence type="predicted"/>
<gene>
    <name evidence="1" type="ORF">KSP39_PZI014357</name>
</gene>
<dbReference type="PANTHER" id="PTHR33443:SF35">
    <property type="entry name" value="VQ DOMAIN-CONTAINING PROTEIN"/>
    <property type="match status" value="1"/>
</dbReference>
<keyword evidence="2" id="KW-1185">Reference proteome</keyword>
<dbReference type="AlphaFoldDB" id="A0AAP0BAV9"/>
<name>A0AAP0BAV9_9ASPA</name>
<dbReference type="InterPro" id="IPR053234">
    <property type="entry name" value="RPM1_Interactor"/>
</dbReference>
<evidence type="ECO:0000313" key="2">
    <source>
        <dbReference type="Proteomes" id="UP001418222"/>
    </source>
</evidence>
<dbReference type="Proteomes" id="UP001418222">
    <property type="component" value="Unassembled WGS sequence"/>
</dbReference>
<dbReference type="EMBL" id="JBBWWQ010000012">
    <property type="protein sequence ID" value="KAK8934629.1"/>
    <property type="molecule type" value="Genomic_DNA"/>
</dbReference>
<comment type="caution">
    <text evidence="1">The sequence shown here is derived from an EMBL/GenBank/DDBJ whole genome shotgun (WGS) entry which is preliminary data.</text>
</comment>
<sequence length="341" mass="37649">MDAGAVIIDISSDEENCMGDSCDISEEWLTELLECVDIEAQGDLDNVMVLDELSTLPCIKRPNPLQRDSDDDCIVLDGDPDMPMLVVDGKQNSIDGFDDLLIVGETGHLACRDYPHPRHLCLSFPFNSTPHEKHCKLCHCYVCDSPAPCIYWNTTLSTTDHCHSSEKEQVWKTLRGLFKLVGITSLSEPPWFPGSKKSHTQPLKNFEDINVPIPGLQNEHWCSTTNHASSARMVPVPVRIGSTSEGCVSSSLLQSPTNELLGAAYQKFHYSPEVLQGSQRKPSRLTQSEASKNTSSIQNILASIGSDLLGTDYDNGHIAVYEPSVSFRSARPNTDVFGTYF</sequence>
<dbReference type="PANTHER" id="PTHR33443">
    <property type="entry name" value="ZGC:112980"/>
    <property type="match status" value="1"/>
</dbReference>
<organism evidence="1 2">
    <name type="scientific">Platanthera zijinensis</name>
    <dbReference type="NCBI Taxonomy" id="2320716"/>
    <lineage>
        <taxon>Eukaryota</taxon>
        <taxon>Viridiplantae</taxon>
        <taxon>Streptophyta</taxon>
        <taxon>Embryophyta</taxon>
        <taxon>Tracheophyta</taxon>
        <taxon>Spermatophyta</taxon>
        <taxon>Magnoliopsida</taxon>
        <taxon>Liliopsida</taxon>
        <taxon>Asparagales</taxon>
        <taxon>Orchidaceae</taxon>
        <taxon>Orchidoideae</taxon>
        <taxon>Orchideae</taxon>
        <taxon>Orchidinae</taxon>
        <taxon>Platanthera</taxon>
    </lineage>
</organism>
<protein>
    <submittedName>
        <fullName evidence="1">Uncharacterized protein</fullName>
    </submittedName>
</protein>
<accession>A0AAP0BAV9</accession>